<dbReference type="InterPro" id="IPR001789">
    <property type="entry name" value="Sig_transdc_resp-reg_receiver"/>
</dbReference>
<feature type="domain" description="Response regulatory" evidence="2">
    <location>
        <begin position="13"/>
        <end position="68"/>
    </location>
</feature>
<accession>T1DFN4</accession>
<comment type="caution">
    <text evidence="3">The sequence shown here is derived from an EMBL/GenBank/DDBJ whole genome shotgun (WGS) entry which is preliminary data.</text>
</comment>
<reference evidence="3" key="1">
    <citation type="submission" date="2013-08" db="EMBL/GenBank/DDBJ databases">
        <authorList>
            <person name="Mendez C."/>
            <person name="Richter M."/>
            <person name="Ferrer M."/>
            <person name="Sanchez J."/>
        </authorList>
    </citation>
    <scope>NUCLEOTIDE SEQUENCE</scope>
</reference>
<name>T1DFN4_9ZZZZ</name>
<dbReference type="InterPro" id="IPR011006">
    <property type="entry name" value="CheY-like_superfamily"/>
</dbReference>
<feature type="non-terminal residue" evidence="3">
    <location>
        <position position="68"/>
    </location>
</feature>
<dbReference type="Gene3D" id="3.40.50.2300">
    <property type="match status" value="1"/>
</dbReference>
<evidence type="ECO:0000259" key="2">
    <source>
        <dbReference type="PROSITE" id="PS50110"/>
    </source>
</evidence>
<dbReference type="PROSITE" id="PS50110">
    <property type="entry name" value="RESPONSE_REGULATORY"/>
    <property type="match status" value="1"/>
</dbReference>
<keyword evidence="1" id="KW-0238">DNA-binding</keyword>
<dbReference type="GO" id="GO:0003677">
    <property type="term" value="F:DNA binding"/>
    <property type="evidence" value="ECO:0007669"/>
    <property type="project" value="UniProtKB-KW"/>
</dbReference>
<dbReference type="PANTHER" id="PTHR43214">
    <property type="entry name" value="TWO-COMPONENT RESPONSE REGULATOR"/>
    <property type="match status" value="1"/>
</dbReference>
<evidence type="ECO:0000256" key="1">
    <source>
        <dbReference type="ARBA" id="ARBA00023125"/>
    </source>
</evidence>
<dbReference type="InterPro" id="IPR039420">
    <property type="entry name" value="WalR-like"/>
</dbReference>
<dbReference type="EMBL" id="AUZX01000435">
    <property type="protein sequence ID" value="EQD80730.1"/>
    <property type="molecule type" value="Genomic_DNA"/>
</dbReference>
<protein>
    <submittedName>
        <fullName evidence="3">Signal transduction response regulator, receiver region domain protein</fullName>
    </submittedName>
</protein>
<proteinExistence type="predicted"/>
<dbReference type="Pfam" id="PF00072">
    <property type="entry name" value="Response_reg"/>
    <property type="match status" value="1"/>
</dbReference>
<gene>
    <name evidence="3" type="ORF">B1A_00584</name>
</gene>
<dbReference type="GO" id="GO:0000160">
    <property type="term" value="P:phosphorelay signal transduction system"/>
    <property type="evidence" value="ECO:0007669"/>
    <property type="project" value="InterPro"/>
</dbReference>
<reference evidence="3" key="2">
    <citation type="journal article" date="2014" name="ISME J.">
        <title>Microbial stratification in low pH oxic and suboxic macroscopic growths along an acid mine drainage.</title>
        <authorList>
            <person name="Mendez-Garcia C."/>
            <person name="Mesa V."/>
            <person name="Sprenger R.R."/>
            <person name="Richter M."/>
            <person name="Diez M.S."/>
            <person name="Solano J."/>
            <person name="Bargiela R."/>
            <person name="Golyshina O.V."/>
            <person name="Manteca A."/>
            <person name="Ramos J.L."/>
            <person name="Gallego J.R."/>
            <person name="Llorente I."/>
            <person name="Martins Dos Santos V.A."/>
            <person name="Jensen O.N."/>
            <person name="Pelaez A.I."/>
            <person name="Sanchez J."/>
            <person name="Ferrer M."/>
        </authorList>
    </citation>
    <scope>NUCLEOTIDE SEQUENCE</scope>
</reference>
<dbReference type="AlphaFoldDB" id="T1DFN4"/>
<dbReference type="SUPFAM" id="SSF52172">
    <property type="entry name" value="CheY-like"/>
    <property type="match status" value="1"/>
</dbReference>
<sequence>MYASCNGRIMIQRVLLADDHPMFRQGLRALLEREGFEVPGEAADGHEAVRLARELNPDVAILDVGMPP</sequence>
<organism evidence="3">
    <name type="scientific">mine drainage metagenome</name>
    <dbReference type="NCBI Taxonomy" id="410659"/>
    <lineage>
        <taxon>unclassified sequences</taxon>
        <taxon>metagenomes</taxon>
        <taxon>ecological metagenomes</taxon>
    </lineage>
</organism>
<evidence type="ECO:0000313" key="3">
    <source>
        <dbReference type="EMBL" id="EQD80730.1"/>
    </source>
</evidence>
<dbReference type="InterPro" id="IPR058245">
    <property type="entry name" value="NreC/VraR/RcsB-like_REC"/>
</dbReference>
<dbReference type="CDD" id="cd17535">
    <property type="entry name" value="REC_NarL-like"/>
    <property type="match status" value="1"/>
</dbReference>